<dbReference type="FunFam" id="3.30.70.100:FF:000005">
    <property type="entry name" value="Copper-exporting P-type ATPase A"/>
    <property type="match status" value="2"/>
</dbReference>
<evidence type="ECO:0000256" key="4">
    <source>
        <dbReference type="ARBA" id="ARBA00015102"/>
    </source>
</evidence>
<dbReference type="GO" id="GO:0005886">
    <property type="term" value="C:plasma membrane"/>
    <property type="evidence" value="ECO:0007669"/>
    <property type="project" value="UniProtKB-SubCell"/>
</dbReference>
<feature type="transmembrane region" description="Helical" evidence="21">
    <location>
        <begin position="462"/>
        <end position="483"/>
    </location>
</feature>
<dbReference type="Gene3D" id="2.70.150.10">
    <property type="entry name" value="Calcium-transporting ATPase, cytoplasmic transduction domain A"/>
    <property type="match status" value="1"/>
</dbReference>
<dbReference type="InterPro" id="IPR006121">
    <property type="entry name" value="HMA_dom"/>
</dbReference>
<feature type="transmembrane region" description="Helical" evidence="21">
    <location>
        <begin position="243"/>
        <end position="262"/>
    </location>
</feature>
<dbReference type="GO" id="GO:0005507">
    <property type="term" value="F:copper ion binding"/>
    <property type="evidence" value="ECO:0007669"/>
    <property type="project" value="InterPro"/>
</dbReference>
<dbReference type="CDD" id="cd02094">
    <property type="entry name" value="P-type_ATPase_Cu-like"/>
    <property type="match status" value="1"/>
</dbReference>
<evidence type="ECO:0000256" key="2">
    <source>
        <dbReference type="ARBA" id="ARBA00006024"/>
    </source>
</evidence>
<dbReference type="RefSeq" id="WP_092722941.1">
    <property type="nucleotide sequence ID" value="NZ_FNGW01000002.1"/>
</dbReference>
<keyword evidence="5" id="KW-0813">Transport</keyword>
<keyword evidence="12" id="KW-0460">Magnesium</keyword>
<feature type="transmembrane region" description="Helical" evidence="21">
    <location>
        <begin position="210"/>
        <end position="231"/>
    </location>
</feature>
<evidence type="ECO:0000256" key="20">
    <source>
        <dbReference type="ARBA" id="ARBA00049289"/>
    </source>
</evidence>
<dbReference type="InterPro" id="IPR018303">
    <property type="entry name" value="ATPase_P-typ_P_site"/>
</dbReference>
<dbReference type="PANTHER" id="PTHR43520">
    <property type="entry name" value="ATP7, ISOFORM B"/>
    <property type="match status" value="1"/>
</dbReference>
<keyword evidence="10" id="KW-0187">Copper transport</keyword>
<dbReference type="PRINTS" id="PR00943">
    <property type="entry name" value="CUATPASE"/>
</dbReference>
<dbReference type="NCBIfam" id="TIGR01494">
    <property type="entry name" value="ATPase_P-type"/>
    <property type="match status" value="1"/>
</dbReference>
<evidence type="ECO:0000259" key="22">
    <source>
        <dbReference type="PROSITE" id="PS50846"/>
    </source>
</evidence>
<keyword evidence="14 21" id="KW-1133">Transmembrane helix</keyword>
<comment type="catalytic activity">
    <reaction evidence="20">
        <text>Cu(+)(in) + ATP + H2O = Cu(+)(out) + ADP + phosphate + H(+)</text>
        <dbReference type="Rhea" id="RHEA:25792"/>
        <dbReference type="ChEBI" id="CHEBI:15377"/>
        <dbReference type="ChEBI" id="CHEBI:15378"/>
        <dbReference type="ChEBI" id="CHEBI:30616"/>
        <dbReference type="ChEBI" id="CHEBI:43474"/>
        <dbReference type="ChEBI" id="CHEBI:49552"/>
        <dbReference type="ChEBI" id="CHEBI:456216"/>
        <dbReference type="EC" id="7.2.2.8"/>
    </reaction>
</comment>
<evidence type="ECO:0000256" key="3">
    <source>
        <dbReference type="ARBA" id="ARBA00012517"/>
    </source>
</evidence>
<evidence type="ECO:0000256" key="18">
    <source>
        <dbReference type="ARBA" id="ARBA00029719"/>
    </source>
</evidence>
<keyword evidence="15" id="KW-0186">Copper</keyword>
<proteinExistence type="inferred from homology"/>
<dbReference type="InterPro" id="IPR027256">
    <property type="entry name" value="P-typ_ATPase_IB"/>
</dbReference>
<evidence type="ECO:0000256" key="1">
    <source>
        <dbReference type="ARBA" id="ARBA00004651"/>
    </source>
</evidence>
<dbReference type="PROSITE" id="PS00154">
    <property type="entry name" value="ATPASE_E1_E2"/>
    <property type="match status" value="1"/>
</dbReference>
<dbReference type="InterPro" id="IPR036163">
    <property type="entry name" value="HMA_dom_sf"/>
</dbReference>
<dbReference type="EC" id="7.2.2.8" evidence="3"/>
<keyword evidence="13" id="KW-1278">Translocase</keyword>
<evidence type="ECO:0000313" key="24">
    <source>
        <dbReference type="Proteomes" id="UP000199068"/>
    </source>
</evidence>
<dbReference type="Pfam" id="PF00122">
    <property type="entry name" value="E1-E2_ATPase"/>
    <property type="match status" value="1"/>
</dbReference>
<dbReference type="PRINTS" id="PR00119">
    <property type="entry name" value="CATATPASE"/>
</dbReference>
<dbReference type="Pfam" id="PF00403">
    <property type="entry name" value="HMA"/>
    <property type="match status" value="2"/>
</dbReference>
<comment type="subcellular location">
    <subcellularLocation>
        <location evidence="1">Cell membrane</location>
        <topology evidence="1">Multi-pass membrane protein</topology>
    </subcellularLocation>
</comment>
<dbReference type="GO" id="GO:0055070">
    <property type="term" value="P:copper ion homeostasis"/>
    <property type="evidence" value="ECO:0007669"/>
    <property type="project" value="TreeGrafter"/>
</dbReference>
<dbReference type="SUPFAM" id="SSF81653">
    <property type="entry name" value="Calcium ATPase, transduction domain A"/>
    <property type="match status" value="1"/>
</dbReference>
<evidence type="ECO:0000256" key="13">
    <source>
        <dbReference type="ARBA" id="ARBA00022967"/>
    </source>
</evidence>
<dbReference type="InterPro" id="IPR023214">
    <property type="entry name" value="HAD_sf"/>
</dbReference>
<evidence type="ECO:0000256" key="12">
    <source>
        <dbReference type="ARBA" id="ARBA00022842"/>
    </source>
</evidence>
<dbReference type="Proteomes" id="UP000199068">
    <property type="component" value="Unassembled WGS sequence"/>
</dbReference>
<keyword evidence="8" id="KW-0677">Repeat</keyword>
<accession>A0A1G9K8I3</accession>
<evidence type="ECO:0000256" key="15">
    <source>
        <dbReference type="ARBA" id="ARBA00023008"/>
    </source>
</evidence>
<dbReference type="FunFam" id="2.70.150.10:FF:000002">
    <property type="entry name" value="Copper-transporting ATPase 1, putative"/>
    <property type="match status" value="1"/>
</dbReference>
<dbReference type="PRINTS" id="PR00942">
    <property type="entry name" value="CUATPASEI"/>
</dbReference>
<evidence type="ECO:0000256" key="21">
    <source>
        <dbReference type="RuleBase" id="RU362081"/>
    </source>
</evidence>
<dbReference type="AlphaFoldDB" id="A0A1G9K8I3"/>
<keyword evidence="21" id="KW-1003">Cell membrane</keyword>
<keyword evidence="16" id="KW-0406">Ion transport</keyword>
<feature type="domain" description="HMA" evidence="22">
    <location>
        <begin position="5"/>
        <end position="71"/>
    </location>
</feature>
<dbReference type="Gene3D" id="3.40.1110.10">
    <property type="entry name" value="Calcium-transporting ATPase, cytoplasmic domain N"/>
    <property type="match status" value="1"/>
</dbReference>
<dbReference type="InterPro" id="IPR008250">
    <property type="entry name" value="ATPase_P-typ_transduc_dom_A_sf"/>
</dbReference>
<dbReference type="SUPFAM" id="SSF56784">
    <property type="entry name" value="HAD-like"/>
    <property type="match status" value="1"/>
</dbReference>
<dbReference type="NCBIfam" id="TIGR01511">
    <property type="entry name" value="ATPase-IB1_Cu"/>
    <property type="match status" value="1"/>
</dbReference>
<evidence type="ECO:0000256" key="11">
    <source>
        <dbReference type="ARBA" id="ARBA00022840"/>
    </source>
</evidence>
<dbReference type="SFLD" id="SFLDS00003">
    <property type="entry name" value="Haloacid_Dehalogenase"/>
    <property type="match status" value="1"/>
</dbReference>
<evidence type="ECO:0000256" key="7">
    <source>
        <dbReference type="ARBA" id="ARBA00022723"/>
    </source>
</evidence>
<feature type="transmembrane region" description="Helical" evidence="21">
    <location>
        <begin position="804"/>
        <end position="823"/>
    </location>
</feature>
<dbReference type="Gene3D" id="3.30.70.100">
    <property type="match status" value="2"/>
</dbReference>
<dbReference type="Pfam" id="PF00702">
    <property type="entry name" value="Hydrolase"/>
    <property type="match status" value="1"/>
</dbReference>
<keyword evidence="6 21" id="KW-0812">Transmembrane</keyword>
<dbReference type="PROSITE" id="PS50846">
    <property type="entry name" value="HMA_2"/>
    <property type="match status" value="2"/>
</dbReference>
<protein>
    <recommendedName>
        <fullName evidence="4">Copper-exporting P-type ATPase</fullName>
        <ecNumber evidence="3">7.2.2.8</ecNumber>
    </recommendedName>
    <alternativeName>
        <fullName evidence="18">Copper-exporting P-type ATPase A</fullName>
    </alternativeName>
    <alternativeName>
        <fullName evidence="19">Cu(+)-exporting ATPase</fullName>
    </alternativeName>
</protein>
<dbReference type="NCBIfam" id="TIGR01525">
    <property type="entry name" value="ATPase-IB_hvy"/>
    <property type="match status" value="1"/>
</dbReference>
<evidence type="ECO:0000313" key="23">
    <source>
        <dbReference type="EMBL" id="SDL46078.1"/>
    </source>
</evidence>
<evidence type="ECO:0000256" key="8">
    <source>
        <dbReference type="ARBA" id="ARBA00022737"/>
    </source>
</evidence>
<gene>
    <name evidence="23" type="ORF">SAMN04515677_10250</name>
</gene>
<keyword evidence="9 21" id="KW-0547">Nucleotide-binding</keyword>
<dbReference type="FunFam" id="3.40.50.1000:FF:000031">
    <property type="entry name" value="Probable copper-transporting ATPase HMA5"/>
    <property type="match status" value="1"/>
</dbReference>
<feature type="transmembrane region" description="Helical" evidence="21">
    <location>
        <begin position="776"/>
        <end position="798"/>
    </location>
</feature>
<evidence type="ECO:0000256" key="6">
    <source>
        <dbReference type="ARBA" id="ARBA00022692"/>
    </source>
</evidence>
<dbReference type="STRING" id="1121325.SAMN04515677_10250"/>
<evidence type="ECO:0000256" key="14">
    <source>
        <dbReference type="ARBA" id="ARBA00022989"/>
    </source>
</evidence>
<dbReference type="EMBL" id="FNGW01000002">
    <property type="protein sequence ID" value="SDL46078.1"/>
    <property type="molecule type" value="Genomic_DNA"/>
</dbReference>
<dbReference type="NCBIfam" id="TIGR00003">
    <property type="entry name" value="copper ion binding protein"/>
    <property type="match status" value="2"/>
</dbReference>
<evidence type="ECO:0000256" key="9">
    <source>
        <dbReference type="ARBA" id="ARBA00022741"/>
    </source>
</evidence>
<dbReference type="InterPro" id="IPR059000">
    <property type="entry name" value="ATPase_P-type_domA"/>
</dbReference>
<dbReference type="InterPro" id="IPR023298">
    <property type="entry name" value="ATPase_P-typ_TM_dom_sf"/>
</dbReference>
<keyword evidence="11 21" id="KW-0067">ATP-binding</keyword>
<keyword evidence="24" id="KW-1185">Reference proteome</keyword>
<dbReference type="Gene3D" id="3.40.50.1000">
    <property type="entry name" value="HAD superfamily/HAD-like"/>
    <property type="match status" value="1"/>
</dbReference>
<feature type="transmembrane region" description="Helical" evidence="21">
    <location>
        <begin position="167"/>
        <end position="190"/>
    </location>
</feature>
<dbReference type="CDD" id="cd00371">
    <property type="entry name" value="HMA"/>
    <property type="match status" value="2"/>
</dbReference>
<dbReference type="InterPro" id="IPR044492">
    <property type="entry name" value="P_typ_ATPase_HD_dom"/>
</dbReference>
<dbReference type="SFLD" id="SFLDF00027">
    <property type="entry name" value="p-type_atpase"/>
    <property type="match status" value="1"/>
</dbReference>
<dbReference type="GO" id="GO:0005524">
    <property type="term" value="F:ATP binding"/>
    <property type="evidence" value="ECO:0007669"/>
    <property type="project" value="UniProtKB-UniRule"/>
</dbReference>
<keyword evidence="7 21" id="KW-0479">Metal-binding</keyword>
<feature type="domain" description="HMA" evidence="22">
    <location>
        <begin position="77"/>
        <end position="143"/>
    </location>
</feature>
<dbReference type="InterPro" id="IPR036412">
    <property type="entry name" value="HAD-like_sf"/>
</dbReference>
<evidence type="ECO:0000256" key="10">
    <source>
        <dbReference type="ARBA" id="ARBA00022796"/>
    </source>
</evidence>
<reference evidence="23 24" key="1">
    <citation type="submission" date="2016-10" db="EMBL/GenBank/DDBJ databases">
        <authorList>
            <person name="de Groot N.N."/>
        </authorList>
    </citation>
    <scope>NUCLEOTIDE SEQUENCE [LARGE SCALE GENOMIC DNA]</scope>
    <source>
        <strain evidence="23 24">DSM 797</strain>
    </source>
</reference>
<evidence type="ECO:0000256" key="19">
    <source>
        <dbReference type="ARBA" id="ARBA00033239"/>
    </source>
</evidence>
<evidence type="ECO:0000256" key="17">
    <source>
        <dbReference type="ARBA" id="ARBA00023136"/>
    </source>
</evidence>
<name>A0A1G9K8I3_9FIRM</name>
<feature type="transmembrane region" description="Helical" evidence="21">
    <location>
        <begin position="282"/>
        <end position="299"/>
    </location>
</feature>
<dbReference type="GO" id="GO:0016887">
    <property type="term" value="F:ATP hydrolysis activity"/>
    <property type="evidence" value="ECO:0007669"/>
    <property type="project" value="InterPro"/>
</dbReference>
<organism evidence="23 24">
    <name type="scientific">Romboutsia lituseburensis DSM 797</name>
    <dbReference type="NCBI Taxonomy" id="1121325"/>
    <lineage>
        <taxon>Bacteria</taxon>
        <taxon>Bacillati</taxon>
        <taxon>Bacillota</taxon>
        <taxon>Clostridia</taxon>
        <taxon>Peptostreptococcales</taxon>
        <taxon>Peptostreptococcaceae</taxon>
        <taxon>Romboutsia</taxon>
    </lineage>
</organism>
<dbReference type="SUPFAM" id="SSF81665">
    <property type="entry name" value="Calcium ATPase, transmembrane domain M"/>
    <property type="match status" value="1"/>
</dbReference>
<dbReference type="PANTHER" id="PTHR43520:SF8">
    <property type="entry name" value="P-TYPE CU(+) TRANSPORTER"/>
    <property type="match status" value="1"/>
</dbReference>
<dbReference type="InterPro" id="IPR001757">
    <property type="entry name" value="P_typ_ATPase"/>
</dbReference>
<dbReference type="InterPro" id="IPR023299">
    <property type="entry name" value="ATPase_P-typ_cyto_dom_N"/>
</dbReference>
<dbReference type="InterPro" id="IPR006122">
    <property type="entry name" value="HMA_Cu_ion-bd"/>
</dbReference>
<sequence length="832" mass="89801">MSKVIKRNYKVTGMTCSACGKAVERAVKKIDGVTSQSVNMATEKINIEYNSDKVKFEDLESVVKKAGYNLLEDIKYSKIDFKIGGMTCASCAKAIERVVDKLDGIDSINVNIATEKATINYDSSKLKLTQIRNAIEKAGYKVLEKSESKIPNIDEDKIRKEKEIKSLFTKFIIAVGFSIPLFYIAMGPMISKPFGPWPVPSIIDPMLNPLNYALIQLLLVVPVMIAGNKFYTNGFKALINKSPNMDSLVAIGTLAAFLYSAYTTFKMATTDMMVGHGHHQLYYESAGIIIALILLGKYLESKSKGKTSEAIKKLMGLQPKTAIVIKDEKEIEISIEEVEVGDIIIVKPGSKIPVDGIVIEGHTSVDESMLTGESIPVEKNVGDKVTGASINKNGSIKFRAEKIGSDTVLSQIIKLVEDAQGKKAPIAKLADTVSGYFVPAVITISLVSALLWFIFGSKDLEFVLTIFISVLVIACPCALGLATPTAIMVGTGKGAENGILIKGGEALELSHKIDTIIFDKTGTITEGKPQVTDIVVSKDIDKNYLLKIATSAEKGSEHPLGEAIVRYGEEKNVEAFKVEEFKAIPGHGIEVTIDNKTVILGNKKLMDDKKIGLGNLKEKSDKLATQGKTPMYIAIENELAGIIAVADVVKDSSKKAIEKLHSMGIKVAMVTGDNKKTADAIAKEVGIDIILAEVLPQDKSNEVKKLQKQGKFVAMVGDGINDAPALAQANIGIAIGNGTDVAMESADIVLMRSDLMDVPTAIKLSKETMKNIKQNLFWAFGYNTIGIPIAAGVLYIFGGPLLNPMFAAAAMSLSSVSVIGNALRLKKFKAYK</sequence>
<feature type="transmembrane region" description="Helical" evidence="21">
    <location>
        <begin position="436"/>
        <end position="456"/>
    </location>
</feature>
<dbReference type="SFLD" id="SFLDG00002">
    <property type="entry name" value="C1.7:_P-type_atpase_like"/>
    <property type="match status" value="1"/>
</dbReference>
<keyword evidence="17 21" id="KW-0472">Membrane</keyword>
<evidence type="ECO:0000256" key="5">
    <source>
        <dbReference type="ARBA" id="ARBA00022448"/>
    </source>
</evidence>
<dbReference type="GO" id="GO:0043682">
    <property type="term" value="F:P-type divalent copper transporter activity"/>
    <property type="evidence" value="ECO:0007669"/>
    <property type="project" value="TreeGrafter"/>
</dbReference>
<comment type="similarity">
    <text evidence="2 21">Belongs to the cation transport ATPase (P-type) (TC 3.A.3) family. Type IB subfamily.</text>
</comment>
<dbReference type="SUPFAM" id="SSF55008">
    <property type="entry name" value="HMA, heavy metal-associated domain"/>
    <property type="match status" value="2"/>
</dbReference>
<evidence type="ECO:0000256" key="16">
    <source>
        <dbReference type="ARBA" id="ARBA00023065"/>
    </source>
</evidence>
<dbReference type="GO" id="GO:0140581">
    <property type="term" value="F:P-type monovalent copper transporter activity"/>
    <property type="evidence" value="ECO:0007669"/>
    <property type="project" value="UniProtKB-EC"/>
</dbReference>